<keyword evidence="3" id="KW-0378">Hydrolase</keyword>
<reference evidence="3 4" key="1">
    <citation type="submission" date="2023-08" db="EMBL/GenBank/DDBJ databases">
        <title>Bioegradation of LLDPE and BLDPE plastic by marine bacteria from coast plastic debris.</title>
        <authorList>
            <person name="Rong Z."/>
        </authorList>
    </citation>
    <scope>NUCLEOTIDE SEQUENCE [LARGE SCALE GENOMIC DNA]</scope>
    <source>
        <strain evidence="3 4">Z-2</strain>
    </source>
</reference>
<evidence type="ECO:0000259" key="2">
    <source>
        <dbReference type="Pfam" id="PF13472"/>
    </source>
</evidence>
<name>A0ABU2GX50_9ACTN</name>
<accession>A0ABU2GX50</accession>
<dbReference type="GO" id="GO:0016787">
    <property type="term" value="F:hydrolase activity"/>
    <property type="evidence" value="ECO:0007669"/>
    <property type="project" value="UniProtKB-KW"/>
</dbReference>
<dbReference type="PROSITE" id="PS51318">
    <property type="entry name" value="TAT"/>
    <property type="match status" value="1"/>
</dbReference>
<dbReference type="EC" id="3.1.-.-" evidence="3"/>
<proteinExistence type="predicted"/>
<dbReference type="Pfam" id="PF13472">
    <property type="entry name" value="Lipase_GDSL_2"/>
    <property type="match status" value="1"/>
</dbReference>
<dbReference type="Gene3D" id="3.40.50.1110">
    <property type="entry name" value="SGNH hydrolase"/>
    <property type="match status" value="1"/>
</dbReference>
<gene>
    <name evidence="3" type="ORF">RD149_19830</name>
</gene>
<dbReference type="PANTHER" id="PTHR30383">
    <property type="entry name" value="THIOESTERASE 1/PROTEASE 1/LYSOPHOSPHOLIPASE L1"/>
    <property type="match status" value="1"/>
</dbReference>
<dbReference type="Proteomes" id="UP001265083">
    <property type="component" value="Unassembled WGS sequence"/>
</dbReference>
<dbReference type="EMBL" id="JAVLUS010000019">
    <property type="protein sequence ID" value="MDS1116001.1"/>
    <property type="molecule type" value="Genomic_DNA"/>
</dbReference>
<sequence>MLSEYRDLAVAQHSRRTLLKSIAGATLLAGAGSAGLAACSTAPATEAGLVGSEQWKTPVLNLGAKRYWQAAVDKASGAKLKGLFIGSSTAEGAVAKPWTARLSSQLEKSIQASVNPDNPGGYSLRARDGAWTPIGDTLESPYDLGLRNRFLTAGSSIVHTSVQPVTGLQILFLDGPEQSPFEVTIDDRDPIRVSPRSDTPRKSATGVWESPELDRGTHTFAIRALGPVSIGNTIFRDGDRDAGFSMYQAGHAGWSTMQFLEESAASMWERYAYLQPDLVLLGLGPNDRGIGVEPARFESHLRRMVTKIDQLSEVKPWVVIVALHNTTLRGPAAWSGYMEAMQNVALTWANVTYTSIFEFFPQVPGGFNDTDDYLSDDNIHLTSEGHSRATQIIVEQLGLPRVPAWPAS</sequence>
<dbReference type="InterPro" id="IPR006311">
    <property type="entry name" value="TAT_signal"/>
</dbReference>
<dbReference type="CDD" id="cd00229">
    <property type="entry name" value="SGNH_hydrolase"/>
    <property type="match status" value="1"/>
</dbReference>
<feature type="domain" description="SGNH hydrolase-type esterase" evidence="2">
    <location>
        <begin position="247"/>
        <end position="387"/>
    </location>
</feature>
<dbReference type="InterPro" id="IPR036514">
    <property type="entry name" value="SGNH_hydro_sf"/>
</dbReference>
<feature type="region of interest" description="Disordered" evidence="1">
    <location>
        <begin position="189"/>
        <end position="208"/>
    </location>
</feature>
<evidence type="ECO:0000313" key="4">
    <source>
        <dbReference type="Proteomes" id="UP001265083"/>
    </source>
</evidence>
<dbReference type="InterPro" id="IPR051532">
    <property type="entry name" value="Ester_Hydrolysis_Enzymes"/>
</dbReference>
<evidence type="ECO:0000256" key="1">
    <source>
        <dbReference type="SAM" id="MobiDB-lite"/>
    </source>
</evidence>
<keyword evidence="4" id="KW-1185">Reference proteome</keyword>
<dbReference type="SUPFAM" id="SSF52266">
    <property type="entry name" value="SGNH hydrolase"/>
    <property type="match status" value="1"/>
</dbReference>
<organism evidence="3 4">
    <name type="scientific">Gordonia westfalica</name>
    <dbReference type="NCBI Taxonomy" id="158898"/>
    <lineage>
        <taxon>Bacteria</taxon>
        <taxon>Bacillati</taxon>
        <taxon>Actinomycetota</taxon>
        <taxon>Actinomycetes</taxon>
        <taxon>Mycobacteriales</taxon>
        <taxon>Gordoniaceae</taxon>
        <taxon>Gordonia</taxon>
    </lineage>
</organism>
<evidence type="ECO:0000313" key="3">
    <source>
        <dbReference type="EMBL" id="MDS1116001.1"/>
    </source>
</evidence>
<dbReference type="InterPro" id="IPR013830">
    <property type="entry name" value="SGNH_hydro"/>
</dbReference>
<dbReference type="RefSeq" id="WP_310951861.1">
    <property type="nucleotide sequence ID" value="NZ_JAVLUS010000019.1"/>
</dbReference>
<protein>
    <submittedName>
        <fullName evidence="3">SGNH/GDSL hydrolase family protein</fullName>
        <ecNumber evidence="3">3.1.-.-</ecNumber>
    </submittedName>
</protein>
<comment type="caution">
    <text evidence="3">The sequence shown here is derived from an EMBL/GenBank/DDBJ whole genome shotgun (WGS) entry which is preliminary data.</text>
</comment>